<gene>
    <name evidence="4" type="ORF">CTEN210_04677</name>
</gene>
<accession>A0AAD3CNI1</accession>
<keyword evidence="2" id="KW-1133">Transmembrane helix</keyword>
<comment type="caution">
    <text evidence="4">The sequence shown here is derived from an EMBL/GenBank/DDBJ whole genome shotgun (WGS) entry which is preliminary data.</text>
</comment>
<feature type="compositionally biased region" description="Basic residues" evidence="1">
    <location>
        <begin position="247"/>
        <end position="261"/>
    </location>
</feature>
<name>A0AAD3CNI1_9STRA</name>
<protein>
    <submittedName>
        <fullName evidence="4">Uncharacterized protein</fullName>
    </submittedName>
</protein>
<evidence type="ECO:0000256" key="3">
    <source>
        <dbReference type="SAM" id="SignalP"/>
    </source>
</evidence>
<keyword evidence="2" id="KW-0472">Membrane</keyword>
<evidence type="ECO:0000256" key="1">
    <source>
        <dbReference type="SAM" id="MobiDB-lite"/>
    </source>
</evidence>
<feature type="region of interest" description="Disordered" evidence="1">
    <location>
        <begin position="186"/>
        <end position="309"/>
    </location>
</feature>
<keyword evidence="2" id="KW-0812">Transmembrane</keyword>
<proteinExistence type="predicted"/>
<evidence type="ECO:0000313" key="4">
    <source>
        <dbReference type="EMBL" id="GFH48201.1"/>
    </source>
</evidence>
<feature type="signal peptide" evidence="3">
    <location>
        <begin position="1"/>
        <end position="23"/>
    </location>
</feature>
<feature type="compositionally biased region" description="Low complexity" evidence="1">
    <location>
        <begin position="188"/>
        <end position="205"/>
    </location>
</feature>
<evidence type="ECO:0000313" key="5">
    <source>
        <dbReference type="Proteomes" id="UP001054902"/>
    </source>
</evidence>
<dbReference type="EMBL" id="BLLK01000027">
    <property type="protein sequence ID" value="GFH48201.1"/>
    <property type="molecule type" value="Genomic_DNA"/>
</dbReference>
<keyword evidence="5" id="KW-1185">Reference proteome</keyword>
<feature type="chain" id="PRO_5041926238" evidence="3">
    <location>
        <begin position="24"/>
        <end position="609"/>
    </location>
</feature>
<reference evidence="4 5" key="1">
    <citation type="journal article" date="2021" name="Sci. Rep.">
        <title>The genome of the diatom Chaetoceros tenuissimus carries an ancient integrated fragment of an extant virus.</title>
        <authorList>
            <person name="Hongo Y."/>
            <person name="Kimura K."/>
            <person name="Takaki Y."/>
            <person name="Yoshida Y."/>
            <person name="Baba S."/>
            <person name="Kobayashi G."/>
            <person name="Nagasaki K."/>
            <person name="Hano T."/>
            <person name="Tomaru Y."/>
        </authorList>
    </citation>
    <scope>NUCLEOTIDE SEQUENCE [LARGE SCALE GENOMIC DNA]</scope>
    <source>
        <strain evidence="4 5">NIES-3715</strain>
    </source>
</reference>
<organism evidence="4 5">
    <name type="scientific">Chaetoceros tenuissimus</name>
    <dbReference type="NCBI Taxonomy" id="426638"/>
    <lineage>
        <taxon>Eukaryota</taxon>
        <taxon>Sar</taxon>
        <taxon>Stramenopiles</taxon>
        <taxon>Ochrophyta</taxon>
        <taxon>Bacillariophyta</taxon>
        <taxon>Coscinodiscophyceae</taxon>
        <taxon>Chaetocerotophycidae</taxon>
        <taxon>Chaetocerotales</taxon>
        <taxon>Chaetocerotaceae</taxon>
        <taxon>Chaetoceros</taxon>
    </lineage>
</organism>
<feature type="compositionally biased region" description="Polar residues" evidence="1">
    <location>
        <begin position="206"/>
        <end position="227"/>
    </location>
</feature>
<sequence length="609" mass="66314">MKFNKSSATIGLILSQSISCVRAVHDGKPGSSPPKPLKITEWEDVQERNGNNDVDCFDLDVKCTFLDEESEKVSCAKFDSKIHGCDLLTTSFTIGITNIASDTIRFNTGNANGLAEDSPIEDSSCFSDLVDSAIATGDTATYQCGIDINFCTFEGKYGIFNLTGAKADSDSPDTFKCNLESKAFDFQSTSPTPAPTLSPTTSPTPQVTADPNAQPSTAKPTPQATKEPTSDQDPTSPPPTKSTKTSKSQKAKSSKSSKGKYYKYSCKGDRRLSSRRSSPSTSQKALPSYSSRRTKSKSTKSGKSGVWFQNPDPKSCDECAAIMENDGDQTIGGSEKLKVYYGLKIGVKSNSTMTDKEMESALKEVLNGYYQAEFGGCNPSSTTDPDRKLQVEGGEISTISLENADFNWLDLSVRGTKTFCSSKDENCMGGEGRIGMAYETDGDNRNLDISAITIYTLQILQENNETLAAYIPDLEELYFVSSATSRNAIIPQITVQSGWVLFPLIAGIMLTIYGAFVILREKFSPRYQNVEEDSSVNCGLFAPNDKLRSDDDFDLPPSTNINWDKVEIIVDDGILEVHDEFNRNSLASKAGDRFQIRTSITSGSYDPVS</sequence>
<evidence type="ECO:0000256" key="2">
    <source>
        <dbReference type="SAM" id="Phobius"/>
    </source>
</evidence>
<keyword evidence="3" id="KW-0732">Signal</keyword>
<dbReference type="AlphaFoldDB" id="A0AAD3CNI1"/>
<dbReference type="Proteomes" id="UP001054902">
    <property type="component" value="Unassembled WGS sequence"/>
</dbReference>
<feature type="transmembrane region" description="Helical" evidence="2">
    <location>
        <begin position="499"/>
        <end position="519"/>
    </location>
</feature>